<evidence type="ECO:0000256" key="19">
    <source>
        <dbReference type="ARBA" id="ARBA00063873"/>
    </source>
</evidence>
<gene>
    <name evidence="23" type="primary">LOC107711112</name>
</gene>
<dbReference type="Gene3D" id="3.40.50.300">
    <property type="entry name" value="P-loop containing nucleotide triphosphate hydrolases"/>
    <property type="match status" value="1"/>
</dbReference>
<reference evidence="23" key="2">
    <citation type="submission" date="2025-09" db="UniProtKB">
        <authorList>
            <consortium name="Ensembl"/>
        </authorList>
    </citation>
    <scope>IDENTIFICATION</scope>
</reference>
<evidence type="ECO:0000256" key="14">
    <source>
        <dbReference type="ARBA" id="ARBA00023134"/>
    </source>
</evidence>
<name>A0A673N9G0_9TELE</name>
<dbReference type="GO" id="GO:0008017">
    <property type="term" value="F:microtubule binding"/>
    <property type="evidence" value="ECO:0007669"/>
    <property type="project" value="TreeGrafter"/>
</dbReference>
<evidence type="ECO:0000256" key="10">
    <source>
        <dbReference type="ARBA" id="ARBA00022989"/>
    </source>
</evidence>
<dbReference type="InterPro" id="IPR030381">
    <property type="entry name" value="G_DYNAMIN_dom"/>
</dbReference>
<dbReference type="SMART" id="SM00053">
    <property type="entry name" value="DYNc"/>
    <property type="match status" value="1"/>
</dbReference>
<dbReference type="GO" id="GO:0048312">
    <property type="term" value="P:intracellular distribution of mitochondria"/>
    <property type="evidence" value="ECO:0007669"/>
    <property type="project" value="TreeGrafter"/>
</dbReference>
<evidence type="ECO:0000256" key="2">
    <source>
        <dbReference type="ARBA" id="ARBA00004569"/>
    </source>
</evidence>
<keyword evidence="11" id="KW-0175">Coiled coil</keyword>
<feature type="region of interest" description="Disordered" evidence="21">
    <location>
        <begin position="209"/>
        <end position="235"/>
    </location>
</feature>
<evidence type="ECO:0000256" key="16">
    <source>
        <dbReference type="ARBA" id="ARBA00023157"/>
    </source>
</evidence>
<dbReference type="PANTHER" id="PTHR11566:SF67">
    <property type="entry name" value="DYNAMIN-LIKE 120 KDA PROTEIN, MITOCHONDRIAL"/>
    <property type="match status" value="1"/>
</dbReference>
<dbReference type="PANTHER" id="PTHR11566">
    <property type="entry name" value="DYNAMIN"/>
    <property type="match status" value="1"/>
</dbReference>
<dbReference type="GO" id="GO:0006897">
    <property type="term" value="P:endocytosis"/>
    <property type="evidence" value="ECO:0007669"/>
    <property type="project" value="TreeGrafter"/>
</dbReference>
<evidence type="ECO:0000256" key="13">
    <source>
        <dbReference type="ARBA" id="ARBA00023128"/>
    </source>
</evidence>
<evidence type="ECO:0000256" key="12">
    <source>
        <dbReference type="ARBA" id="ARBA00023121"/>
    </source>
</evidence>
<dbReference type="GO" id="GO:0005758">
    <property type="term" value="C:mitochondrial intermembrane space"/>
    <property type="evidence" value="ECO:0007669"/>
    <property type="project" value="UniProtKB-SubCell"/>
</dbReference>
<keyword evidence="5" id="KW-0053">Apoptosis</keyword>
<keyword evidence="10" id="KW-1133">Transmembrane helix</keyword>
<keyword evidence="9" id="KW-0809">Transit peptide</keyword>
<dbReference type="GO" id="GO:0008289">
    <property type="term" value="F:lipid binding"/>
    <property type="evidence" value="ECO:0007669"/>
    <property type="project" value="UniProtKB-KW"/>
</dbReference>
<feature type="compositionally biased region" description="Basic and acidic residues" evidence="21">
    <location>
        <begin position="223"/>
        <end position="235"/>
    </location>
</feature>
<evidence type="ECO:0000256" key="4">
    <source>
        <dbReference type="ARBA" id="ARBA00022692"/>
    </source>
</evidence>
<dbReference type="Proteomes" id="UP000472270">
    <property type="component" value="Unassembled WGS sequence"/>
</dbReference>
<keyword evidence="4" id="KW-0812">Transmembrane</keyword>
<protein>
    <recommendedName>
        <fullName evidence="17">Dynamin-like GTPase OPA1, mitochondrial</fullName>
        <ecNumber evidence="3">3.6.5.5</ecNumber>
    </recommendedName>
    <alternativeName>
        <fullName evidence="20">Optic atrophy protein 1 homolog</fullName>
    </alternativeName>
</protein>
<evidence type="ECO:0000256" key="11">
    <source>
        <dbReference type="ARBA" id="ARBA00023054"/>
    </source>
</evidence>
<dbReference type="Pfam" id="PF19434">
    <property type="entry name" value="OPA1_C"/>
    <property type="match status" value="1"/>
</dbReference>
<evidence type="ECO:0000256" key="5">
    <source>
        <dbReference type="ARBA" id="ARBA00022703"/>
    </source>
</evidence>
<keyword evidence="8" id="KW-0378">Hydrolase</keyword>
<dbReference type="InterPro" id="IPR001401">
    <property type="entry name" value="Dynamin_GTPase"/>
</dbReference>
<evidence type="ECO:0000256" key="3">
    <source>
        <dbReference type="ARBA" id="ARBA00011980"/>
    </source>
</evidence>
<evidence type="ECO:0000313" key="24">
    <source>
        <dbReference type="Proteomes" id="UP000472270"/>
    </source>
</evidence>
<dbReference type="GO" id="GO:0003924">
    <property type="term" value="F:GTPase activity"/>
    <property type="evidence" value="ECO:0007669"/>
    <property type="project" value="InterPro"/>
</dbReference>
<dbReference type="CDD" id="cd08771">
    <property type="entry name" value="DLP_1"/>
    <property type="match status" value="1"/>
</dbReference>
<dbReference type="GO" id="GO:0005743">
    <property type="term" value="C:mitochondrial inner membrane"/>
    <property type="evidence" value="ECO:0007669"/>
    <property type="project" value="UniProtKB-SubCell"/>
</dbReference>
<dbReference type="PRINTS" id="PR00195">
    <property type="entry name" value="DYNAMIN"/>
</dbReference>
<comment type="subcellular location">
    <subcellularLocation>
        <location evidence="1">Mitochondrion inner membrane</location>
        <topology evidence="1">Single-pass membrane protein</topology>
    </subcellularLocation>
    <subcellularLocation>
        <location evidence="2">Mitochondrion intermembrane space</location>
    </subcellularLocation>
</comment>
<evidence type="ECO:0000256" key="20">
    <source>
        <dbReference type="ARBA" id="ARBA00083666"/>
    </source>
</evidence>
<dbReference type="EC" id="3.6.5.5" evidence="3"/>
<keyword evidence="6" id="KW-0547">Nucleotide-binding</keyword>
<keyword evidence="13" id="KW-0496">Mitochondrion</keyword>
<sequence length="977" mass="112501">MLRAGSVVTCIACKNLLPSRMGVKFRVPLQKLHPLSRAIHHRYFANNNPQRPPHCSAARHYTSLSRLPMRPPKSRSGGHGYQQHRSFWVARLAARLLKLRYILLGSAVGGGYTAKKTYDEWKDMLPDMSQYTWIVPDFVWELSENIDLGKLASALPELEEIAKLLPDMEKIRENFTFLKSLLSSGLGSEVNGASGLRLLLETTGESTLRATDIPPTSAAMSDSSDKQFKKSSDKEKVDQLQEELLRTQLKYQRMLERLEKENKELRKVVLQKDDKGIHQRKVKKSLIDMYSEVLDILSDYDSNYNTQDHLPRVVVVGDQSAGKTSVLEMIAQARIFPRGSGEMMTRSPVKVTLSEGPHHVAMFKDSTREFDLGKEEDLAALRHEIELRMRKSLKEGQTVSPETISLSVKGPGIQRMVLVDLPGVISTVTAGMAADTKETIFSISKAYMQNPNAIILCIQDGSVDAERSIVTDLVSQMDPQGKRTIFVLTKVDLAEKNLASPSRIQQIVEGKLFPMKALGYFAVVTGKGSSNESIDSIKDYEEDFFQSSRLLRDGMLKAHQVTTKNLSLAVSDCFWKMVRESVEQQADAFKASRFNLETEWKNNYPRLRELDRNELYEKAKNEILDEVISLSQVTTKHWESILQKKLWERVSTHVIENIYLPAAQTMNSGTFNTTVDIKLKQWTDKQLPHKALEVAWETLQDEFARFMAEYKGKDQDDIFDKLKEAVKDESIKRHKWNERAMDSLRVIQHNALEDRSITDKPQWDAAIQFMEETLQSRLKDTDSVIADMVGPDWKQRWLSWKNRTPEQHTRNETKNELERLLKLHEDHTAYLANDEVTTVRKNLEARGVEVDPVLIKDTWHQLYRRHFLQKALLHCNLCRRGFYYYQRHFVDSELECNDVVLFWRIQRMLAITANTLRQQLTNTEVRRLEKNVKEVLEDFGEDTEKKVQLITGRRVQLAEDLRSSCFWTVMPLQKKMH</sequence>
<dbReference type="GO" id="GO:0005525">
    <property type="term" value="F:GTP binding"/>
    <property type="evidence" value="ECO:0007669"/>
    <property type="project" value="UniProtKB-KW"/>
</dbReference>
<dbReference type="GO" id="GO:0016559">
    <property type="term" value="P:peroxisome fission"/>
    <property type="evidence" value="ECO:0007669"/>
    <property type="project" value="TreeGrafter"/>
</dbReference>
<dbReference type="GO" id="GO:0008053">
    <property type="term" value="P:mitochondrial fusion"/>
    <property type="evidence" value="ECO:0007669"/>
    <property type="project" value="TreeGrafter"/>
</dbReference>
<keyword evidence="12" id="KW-0446">Lipid-binding</keyword>
<dbReference type="GO" id="GO:0005874">
    <property type="term" value="C:microtubule"/>
    <property type="evidence" value="ECO:0007669"/>
    <property type="project" value="TreeGrafter"/>
</dbReference>
<dbReference type="FunFam" id="3.40.50.300:FF:000171">
    <property type="entry name" value="Dynamin-like 120 kDa protein, mitochondrial"/>
    <property type="match status" value="1"/>
</dbReference>
<organism evidence="23 24">
    <name type="scientific">Sinocyclocheilus rhinocerous</name>
    <dbReference type="NCBI Taxonomy" id="307959"/>
    <lineage>
        <taxon>Eukaryota</taxon>
        <taxon>Metazoa</taxon>
        <taxon>Chordata</taxon>
        <taxon>Craniata</taxon>
        <taxon>Vertebrata</taxon>
        <taxon>Euteleostomi</taxon>
        <taxon>Actinopterygii</taxon>
        <taxon>Neopterygii</taxon>
        <taxon>Teleostei</taxon>
        <taxon>Ostariophysi</taxon>
        <taxon>Cypriniformes</taxon>
        <taxon>Cyprinidae</taxon>
        <taxon>Cyprininae</taxon>
        <taxon>Sinocyclocheilus</taxon>
    </lineage>
</organism>
<dbReference type="InterPro" id="IPR045817">
    <property type="entry name" value="OPA1_C"/>
</dbReference>
<dbReference type="InterPro" id="IPR027417">
    <property type="entry name" value="P-loop_NTPase"/>
</dbReference>
<keyword evidence="7" id="KW-0999">Mitochondrion inner membrane</keyword>
<dbReference type="Pfam" id="PF00350">
    <property type="entry name" value="Dynamin_N"/>
    <property type="match status" value="1"/>
</dbReference>
<accession>A0A673N9G0</accession>
<dbReference type="InterPro" id="IPR022812">
    <property type="entry name" value="Dynamin"/>
</dbReference>
<evidence type="ECO:0000256" key="1">
    <source>
        <dbReference type="ARBA" id="ARBA00004434"/>
    </source>
</evidence>
<evidence type="ECO:0000313" key="23">
    <source>
        <dbReference type="Ensembl" id="ENSSRHP00000100035.1"/>
    </source>
</evidence>
<evidence type="ECO:0000256" key="9">
    <source>
        <dbReference type="ARBA" id="ARBA00022946"/>
    </source>
</evidence>
<feature type="domain" description="Dynamin-type G" evidence="22">
    <location>
        <begin position="307"/>
        <end position="583"/>
    </location>
</feature>
<comment type="subunit">
    <text evidence="19">Oligomeric complex consisting of membrane-bound and soluble forms of OPA1.</text>
</comment>
<dbReference type="SUPFAM" id="SSF52540">
    <property type="entry name" value="P-loop containing nucleoside triphosphate hydrolases"/>
    <property type="match status" value="1"/>
</dbReference>
<evidence type="ECO:0000256" key="21">
    <source>
        <dbReference type="SAM" id="MobiDB-lite"/>
    </source>
</evidence>
<keyword evidence="14" id="KW-0342">GTP-binding</keyword>
<dbReference type="PROSITE" id="PS51718">
    <property type="entry name" value="G_DYNAMIN_2"/>
    <property type="match status" value="1"/>
</dbReference>
<reference evidence="23" key="1">
    <citation type="submission" date="2025-08" db="UniProtKB">
        <authorList>
            <consortium name="Ensembl"/>
        </authorList>
    </citation>
    <scope>IDENTIFICATION</scope>
</reference>
<evidence type="ECO:0000256" key="7">
    <source>
        <dbReference type="ARBA" id="ARBA00022792"/>
    </source>
</evidence>
<evidence type="ECO:0000259" key="22">
    <source>
        <dbReference type="PROSITE" id="PS51718"/>
    </source>
</evidence>
<keyword evidence="15" id="KW-0472">Membrane</keyword>
<evidence type="ECO:0000256" key="8">
    <source>
        <dbReference type="ARBA" id="ARBA00022801"/>
    </source>
</evidence>
<keyword evidence="24" id="KW-1185">Reference proteome</keyword>
<proteinExistence type="predicted"/>
<dbReference type="Ensembl" id="ENSSRHT00000102738.1">
    <property type="protein sequence ID" value="ENSSRHP00000100035.1"/>
    <property type="gene ID" value="ENSSRHG00000047873.1"/>
</dbReference>
<dbReference type="GO" id="GO:0000266">
    <property type="term" value="P:mitochondrial fission"/>
    <property type="evidence" value="ECO:0007669"/>
    <property type="project" value="TreeGrafter"/>
</dbReference>
<dbReference type="AlphaFoldDB" id="A0A673N9G0"/>
<dbReference type="InterPro" id="IPR045063">
    <property type="entry name" value="Dynamin_N"/>
</dbReference>
<evidence type="ECO:0000256" key="15">
    <source>
        <dbReference type="ARBA" id="ARBA00023136"/>
    </source>
</evidence>
<dbReference type="GO" id="GO:0006915">
    <property type="term" value="P:apoptotic process"/>
    <property type="evidence" value="ECO:0007669"/>
    <property type="project" value="UniProtKB-KW"/>
</dbReference>
<comment type="catalytic activity">
    <reaction evidence="18">
        <text>GTP + H2O = GDP + phosphate + H(+)</text>
        <dbReference type="Rhea" id="RHEA:19669"/>
        <dbReference type="ChEBI" id="CHEBI:15377"/>
        <dbReference type="ChEBI" id="CHEBI:15378"/>
        <dbReference type="ChEBI" id="CHEBI:37565"/>
        <dbReference type="ChEBI" id="CHEBI:43474"/>
        <dbReference type="ChEBI" id="CHEBI:58189"/>
        <dbReference type="EC" id="3.6.5.5"/>
    </reaction>
</comment>
<evidence type="ECO:0000256" key="18">
    <source>
        <dbReference type="ARBA" id="ARBA00048040"/>
    </source>
</evidence>
<keyword evidence="16" id="KW-1015">Disulfide bond</keyword>
<evidence type="ECO:0000256" key="17">
    <source>
        <dbReference type="ARBA" id="ARBA00044791"/>
    </source>
</evidence>
<evidence type="ECO:0000256" key="6">
    <source>
        <dbReference type="ARBA" id="ARBA00022741"/>
    </source>
</evidence>